<organism evidence="2 3">
    <name type="scientific">Candidatus Woesebacteria bacterium GW2011_GWE1_45_18</name>
    <dbReference type="NCBI Taxonomy" id="1618598"/>
    <lineage>
        <taxon>Bacteria</taxon>
        <taxon>Candidatus Woeseibacteriota</taxon>
    </lineage>
</organism>
<accession>A0A0G1M7D3</accession>
<gene>
    <name evidence="2" type="ORF">UX03_C0003G0018</name>
</gene>
<feature type="transmembrane region" description="Helical" evidence="1">
    <location>
        <begin position="20"/>
        <end position="41"/>
    </location>
</feature>
<comment type="caution">
    <text evidence="2">The sequence shown here is derived from an EMBL/GenBank/DDBJ whole genome shotgun (WGS) entry which is preliminary data.</text>
</comment>
<sequence>MANKNQFYNAFTAYLKKNKFSSILILIFLATIAIVLIISLFKTVATQSDYVYAKVKVSQGLWWISSQKPGWWFVNSLKKGEEEFDILGKPIAEILEVRYYPTIPFSPEYETEYNIYVTLKLAVNKNTRTQTYLFKRSQISVGRPIELEFPSTHLTGSILELSEKEFGKEYSQKVVTITKKLAYPWEYDAIKVGDKQFDGENHVFEVINKNATPTSAFDSDPFGNIQFYTRESRRYITVRGTIMVRQRGGELVFGEEQVVKPGNFIYLTTSGFVFDRFLVESIR</sequence>
<keyword evidence="1" id="KW-0812">Transmembrane</keyword>
<protein>
    <submittedName>
        <fullName evidence="2">Uncharacterized protein</fullName>
    </submittedName>
</protein>
<dbReference type="AlphaFoldDB" id="A0A0G1M7D3"/>
<reference evidence="2 3" key="1">
    <citation type="journal article" date="2015" name="Nature">
        <title>rRNA introns, odd ribosomes, and small enigmatic genomes across a large radiation of phyla.</title>
        <authorList>
            <person name="Brown C.T."/>
            <person name="Hug L.A."/>
            <person name="Thomas B.C."/>
            <person name="Sharon I."/>
            <person name="Castelle C.J."/>
            <person name="Singh A."/>
            <person name="Wilkins M.J."/>
            <person name="Williams K.H."/>
            <person name="Banfield J.F."/>
        </authorList>
    </citation>
    <scope>NUCLEOTIDE SEQUENCE [LARGE SCALE GENOMIC DNA]</scope>
</reference>
<evidence type="ECO:0000313" key="2">
    <source>
        <dbReference type="EMBL" id="KKU04131.1"/>
    </source>
</evidence>
<keyword evidence="1" id="KW-1133">Transmembrane helix</keyword>
<name>A0A0G1M7D3_9BACT</name>
<evidence type="ECO:0000256" key="1">
    <source>
        <dbReference type="SAM" id="Phobius"/>
    </source>
</evidence>
<dbReference type="EMBL" id="LCKQ01000003">
    <property type="protein sequence ID" value="KKU04131.1"/>
    <property type="molecule type" value="Genomic_DNA"/>
</dbReference>
<dbReference type="Proteomes" id="UP000034086">
    <property type="component" value="Unassembled WGS sequence"/>
</dbReference>
<evidence type="ECO:0000313" key="3">
    <source>
        <dbReference type="Proteomes" id="UP000034086"/>
    </source>
</evidence>
<keyword evidence="1" id="KW-0472">Membrane</keyword>
<proteinExistence type="predicted"/>